<dbReference type="FunFam" id="1.10.287.950:FF:000001">
    <property type="entry name" value="Methyl-accepting chemotaxis sensory transducer"/>
    <property type="match status" value="1"/>
</dbReference>
<dbReference type="PROSITE" id="PS50111">
    <property type="entry name" value="CHEMOTAXIS_TRANSDUC_2"/>
    <property type="match status" value="1"/>
</dbReference>
<dbReference type="CDD" id="cd12912">
    <property type="entry name" value="PDC2_MCP_like"/>
    <property type="match status" value="1"/>
</dbReference>
<dbReference type="Pfam" id="PF00015">
    <property type="entry name" value="MCPsignal"/>
    <property type="match status" value="1"/>
</dbReference>
<dbReference type="InterPro" id="IPR033479">
    <property type="entry name" value="dCache_1"/>
</dbReference>
<feature type="domain" description="Methyl-accepting transducer" evidence="10">
    <location>
        <begin position="353"/>
        <end position="589"/>
    </location>
</feature>
<reference evidence="12 13" key="1">
    <citation type="submission" date="2018-11" db="EMBL/GenBank/DDBJ databases">
        <title>Genomic Encyclopedia of Type Strains, Phase IV (KMG-IV): sequencing the most valuable type-strain genomes for metagenomic binning, comparative biology and taxonomic classification.</title>
        <authorList>
            <person name="Goeker M."/>
        </authorList>
    </citation>
    <scope>NUCLEOTIDE SEQUENCE [LARGE SCALE GENOMIC DNA]</scope>
    <source>
        <strain evidence="12 13">DSM 21945</strain>
    </source>
</reference>
<dbReference type="PROSITE" id="PS50885">
    <property type="entry name" value="HAMP"/>
    <property type="match status" value="1"/>
</dbReference>
<comment type="subcellular location">
    <subcellularLocation>
        <location evidence="1">Cell membrane</location>
        <topology evidence="1">Multi-pass membrane protein</topology>
    </subcellularLocation>
</comment>
<dbReference type="STRING" id="584787.GCA_001247655_02314"/>
<evidence type="ECO:0000256" key="9">
    <source>
        <dbReference type="PROSITE-ProRule" id="PRU00284"/>
    </source>
</evidence>
<dbReference type="SMART" id="SM00304">
    <property type="entry name" value="HAMP"/>
    <property type="match status" value="1"/>
</dbReference>
<dbReference type="Proteomes" id="UP000268033">
    <property type="component" value="Unassembled WGS sequence"/>
</dbReference>
<dbReference type="Gene3D" id="1.10.287.950">
    <property type="entry name" value="Methyl-accepting chemotaxis protein"/>
    <property type="match status" value="1"/>
</dbReference>
<evidence type="ECO:0000256" key="7">
    <source>
        <dbReference type="ARBA" id="ARBA00023224"/>
    </source>
</evidence>
<dbReference type="InterPro" id="IPR029151">
    <property type="entry name" value="Sensor-like_sf"/>
</dbReference>
<dbReference type="RefSeq" id="WP_123421775.1">
    <property type="nucleotide sequence ID" value="NZ_JBLXAC010000024.1"/>
</dbReference>
<keyword evidence="13" id="KW-1185">Reference proteome</keyword>
<dbReference type="PANTHER" id="PTHR32089:SF117">
    <property type="entry name" value="METHYL ACCEPTING SENSORY TRANSDUCER WITH CACHE_1 SMALL MOLECULE BINDING DOMAIN"/>
    <property type="match status" value="1"/>
</dbReference>
<name>A0A3N1P8J6_9GAMM</name>
<accession>A0A3N1P8J6</accession>
<dbReference type="Pfam" id="PF02743">
    <property type="entry name" value="dCache_1"/>
    <property type="match status" value="1"/>
</dbReference>
<keyword evidence="4" id="KW-0812">Transmembrane</keyword>
<evidence type="ECO:0000256" key="6">
    <source>
        <dbReference type="ARBA" id="ARBA00023136"/>
    </source>
</evidence>
<dbReference type="GO" id="GO:0007165">
    <property type="term" value="P:signal transduction"/>
    <property type="evidence" value="ECO:0007669"/>
    <property type="project" value="UniProtKB-KW"/>
</dbReference>
<dbReference type="GO" id="GO:0005886">
    <property type="term" value="C:plasma membrane"/>
    <property type="evidence" value="ECO:0007669"/>
    <property type="project" value="UniProtKB-SubCell"/>
</dbReference>
<dbReference type="SMART" id="SM00283">
    <property type="entry name" value="MA"/>
    <property type="match status" value="1"/>
</dbReference>
<keyword evidence="2" id="KW-1003">Cell membrane</keyword>
<dbReference type="Pfam" id="PF00672">
    <property type="entry name" value="HAMP"/>
    <property type="match status" value="1"/>
</dbReference>
<evidence type="ECO:0000256" key="8">
    <source>
        <dbReference type="ARBA" id="ARBA00029447"/>
    </source>
</evidence>
<keyword evidence="5" id="KW-1133">Transmembrane helix</keyword>
<dbReference type="CDD" id="cd11386">
    <property type="entry name" value="MCP_signal"/>
    <property type="match status" value="1"/>
</dbReference>
<dbReference type="EMBL" id="RJUL01000006">
    <property type="protein sequence ID" value="ROQ24863.1"/>
    <property type="molecule type" value="Genomic_DNA"/>
</dbReference>
<dbReference type="SUPFAM" id="SSF103190">
    <property type="entry name" value="Sensory domain-like"/>
    <property type="match status" value="1"/>
</dbReference>
<comment type="similarity">
    <text evidence="8">Belongs to the methyl-accepting chemotaxis (MCP) protein family.</text>
</comment>
<proteinExistence type="inferred from homology"/>
<sequence length="625" mass="66464">MTLKKKLLAFVSLIVLIVTCTLTASTYSRLHSNIQQESQDRVVFINDQAAGRIETWLDNKRHTIASLAKASPTAALLHQSLALAADAGGFAVTYAGYDDGQMNYSDNQQSPAGYDPRKRPWYQLAERNSGMSVTEPYVDASTGNLVITVATPGHDGSGRRGVYGGDVFINDIVKTVLDMALGDKGAAMLVNSKGLVIAYRQDGTILKPFTELVGGISASALASLSARKGLTEVTLGGAEKLAKVTKVTGSDWYLVALVDPSEIYASLDNLLLHSLLAGGSVLVVFVLLSVVGVTRLLKPLSDVSEALYDIAKGEGDLTRRLNVKSHDEMGLIARNFNTFVEHIGPIMQRVAEAARHLGSESSQSRENVETINQELGRQQQEITSVVSAMHELAASANDVAGHAEAVAGMAMAANGDCKDGMKLVVRNRDSIVSLAREVDSSTVVINELSAHAEQISGILTTIQGVAEQTNLLALNAAIEAARAGEQGRGFAVVADEVRVLSHRTHTATEEIQKMIEQLQTSTQKAVQGMDKSRQLAAGSVSDAESVSQSLDGITAAIARINDKAVEIASAAEQQKTVSDEISRNTDQVKKAADALSTVAAQSRQGADGIAQVAKTLHTEMAQFRF</sequence>
<comment type="caution">
    <text evidence="12">The sequence shown here is derived from an EMBL/GenBank/DDBJ whole genome shotgun (WGS) entry which is preliminary data.</text>
</comment>
<evidence type="ECO:0000256" key="1">
    <source>
        <dbReference type="ARBA" id="ARBA00004651"/>
    </source>
</evidence>
<evidence type="ECO:0000259" key="11">
    <source>
        <dbReference type="PROSITE" id="PS50885"/>
    </source>
</evidence>
<evidence type="ECO:0000313" key="12">
    <source>
        <dbReference type="EMBL" id="ROQ24863.1"/>
    </source>
</evidence>
<dbReference type="InterPro" id="IPR004089">
    <property type="entry name" value="MCPsignal_dom"/>
</dbReference>
<evidence type="ECO:0000259" key="10">
    <source>
        <dbReference type="PROSITE" id="PS50111"/>
    </source>
</evidence>
<dbReference type="GO" id="GO:0006935">
    <property type="term" value="P:chemotaxis"/>
    <property type="evidence" value="ECO:0007669"/>
    <property type="project" value="UniProtKB-KW"/>
</dbReference>
<protein>
    <submittedName>
        <fullName evidence="12">Methyl-accepting chemotaxis sensory transducer with Cache sensor</fullName>
    </submittedName>
</protein>
<evidence type="ECO:0000256" key="5">
    <source>
        <dbReference type="ARBA" id="ARBA00022989"/>
    </source>
</evidence>
<keyword evidence="6" id="KW-0472">Membrane</keyword>
<keyword evidence="3" id="KW-0145">Chemotaxis</keyword>
<organism evidence="12 13">
    <name type="scientific">Gallaecimonas pentaromativorans</name>
    <dbReference type="NCBI Taxonomy" id="584787"/>
    <lineage>
        <taxon>Bacteria</taxon>
        <taxon>Pseudomonadati</taxon>
        <taxon>Pseudomonadota</taxon>
        <taxon>Gammaproteobacteria</taxon>
        <taxon>Enterobacterales</taxon>
        <taxon>Gallaecimonadaceae</taxon>
        <taxon>Gallaecimonas</taxon>
    </lineage>
</organism>
<evidence type="ECO:0000256" key="3">
    <source>
        <dbReference type="ARBA" id="ARBA00022500"/>
    </source>
</evidence>
<dbReference type="InterPro" id="IPR003660">
    <property type="entry name" value="HAMP_dom"/>
</dbReference>
<feature type="domain" description="HAMP" evidence="11">
    <location>
        <begin position="294"/>
        <end position="348"/>
    </location>
</feature>
<evidence type="ECO:0000256" key="4">
    <source>
        <dbReference type="ARBA" id="ARBA00022692"/>
    </source>
</evidence>
<dbReference type="PANTHER" id="PTHR32089">
    <property type="entry name" value="METHYL-ACCEPTING CHEMOTAXIS PROTEIN MCPB"/>
    <property type="match status" value="1"/>
</dbReference>
<gene>
    <name evidence="12" type="ORF">EDC28_106110</name>
</gene>
<evidence type="ECO:0000313" key="13">
    <source>
        <dbReference type="Proteomes" id="UP000268033"/>
    </source>
</evidence>
<keyword evidence="7 9" id="KW-0807">Transducer</keyword>
<dbReference type="CDD" id="cd06225">
    <property type="entry name" value="HAMP"/>
    <property type="match status" value="1"/>
</dbReference>
<dbReference type="SUPFAM" id="SSF58104">
    <property type="entry name" value="Methyl-accepting chemotaxis protein (MCP) signaling domain"/>
    <property type="match status" value="1"/>
</dbReference>
<dbReference type="CDD" id="cd12913">
    <property type="entry name" value="PDC1_MCP_like"/>
    <property type="match status" value="1"/>
</dbReference>
<dbReference type="Gene3D" id="3.30.450.20">
    <property type="entry name" value="PAS domain"/>
    <property type="match status" value="2"/>
</dbReference>
<dbReference type="AlphaFoldDB" id="A0A3N1P8J6"/>
<evidence type="ECO:0000256" key="2">
    <source>
        <dbReference type="ARBA" id="ARBA00022475"/>
    </source>
</evidence>